<dbReference type="Gene3D" id="1.10.533.10">
    <property type="entry name" value="Death Domain, Fas"/>
    <property type="match status" value="1"/>
</dbReference>
<protein>
    <recommendedName>
        <fullName evidence="1">Pyrin domain-containing protein</fullName>
    </recommendedName>
</protein>
<accession>A0A3B5AXG7</accession>
<dbReference type="SMART" id="SM01289">
    <property type="entry name" value="PYRIN"/>
    <property type="match status" value="1"/>
</dbReference>
<proteinExistence type="predicted"/>
<dbReference type="AlphaFoldDB" id="A0A3B5AXG7"/>
<dbReference type="InterPro" id="IPR011029">
    <property type="entry name" value="DEATH-like_dom_sf"/>
</dbReference>
<reference evidence="2" key="1">
    <citation type="submission" date="2023-09" db="UniProtKB">
        <authorList>
            <consortium name="Ensembl"/>
        </authorList>
    </citation>
    <scope>IDENTIFICATION</scope>
</reference>
<dbReference type="SUPFAM" id="SSF47986">
    <property type="entry name" value="DEATH domain"/>
    <property type="match status" value="1"/>
</dbReference>
<evidence type="ECO:0000259" key="1">
    <source>
        <dbReference type="PROSITE" id="PS50824"/>
    </source>
</evidence>
<feature type="domain" description="Pyrin" evidence="1">
    <location>
        <begin position="1"/>
        <end position="58"/>
    </location>
</feature>
<name>A0A3B5AXG7_9TELE</name>
<dbReference type="STRING" id="144197.ENSSPAP00000022499"/>
<sequence length="112" mass="13003">MLTPPEVLLQTLQDLGAEDFKEFKWYLWQKGALEDFPSIPKCELENTDRMDTVDEIISANTVNTLSWRHLYLPWVSATLHLVKIWAIVPLCLHSRSSLKPHLWRFVGNGRVS</sequence>
<dbReference type="Ensembl" id="ENSSPAT00000022859.1">
    <property type="protein sequence ID" value="ENSSPAP00000022499.1"/>
    <property type="gene ID" value="ENSSPAG00000016992.1"/>
</dbReference>
<dbReference type="PROSITE" id="PS50824">
    <property type="entry name" value="DAPIN"/>
    <property type="match status" value="1"/>
</dbReference>
<organism evidence="2">
    <name type="scientific">Stegastes partitus</name>
    <name type="common">bicolor damselfish</name>
    <dbReference type="NCBI Taxonomy" id="144197"/>
    <lineage>
        <taxon>Eukaryota</taxon>
        <taxon>Metazoa</taxon>
        <taxon>Chordata</taxon>
        <taxon>Craniata</taxon>
        <taxon>Vertebrata</taxon>
        <taxon>Euteleostomi</taxon>
        <taxon>Actinopterygii</taxon>
        <taxon>Neopterygii</taxon>
        <taxon>Teleostei</taxon>
        <taxon>Neoteleostei</taxon>
        <taxon>Acanthomorphata</taxon>
        <taxon>Ovalentaria</taxon>
        <taxon>Pomacentridae</taxon>
        <taxon>Stegastes</taxon>
    </lineage>
</organism>
<dbReference type="GeneTree" id="ENSGT00980000198678"/>
<dbReference type="Pfam" id="PF02758">
    <property type="entry name" value="PYRIN"/>
    <property type="match status" value="1"/>
</dbReference>
<evidence type="ECO:0000313" key="2">
    <source>
        <dbReference type="Ensembl" id="ENSSPAP00000022499.1"/>
    </source>
</evidence>
<dbReference type="InterPro" id="IPR004020">
    <property type="entry name" value="DAPIN"/>
</dbReference>